<proteinExistence type="predicted"/>
<feature type="region of interest" description="Disordered" evidence="1">
    <location>
        <begin position="13"/>
        <end position="68"/>
    </location>
</feature>
<sequence>MAGLSDLARGYAGCPLGSGSRQHPEVDARPLEVRRLSGGGSTRGDPLVAGQDGTAQTRRGWLRSGHSGATWRRSVEAAAAAEAAMEASGRAMKTAGRRWPTCG</sequence>
<protein>
    <submittedName>
        <fullName evidence="2">Uncharacterized protein</fullName>
    </submittedName>
</protein>
<evidence type="ECO:0000313" key="2">
    <source>
        <dbReference type="EMBL" id="EMS48779.1"/>
    </source>
</evidence>
<feature type="compositionally biased region" description="Basic and acidic residues" evidence="1">
    <location>
        <begin position="22"/>
        <end position="35"/>
    </location>
</feature>
<dbReference type="OMA" id="RGYAGCP"/>
<gene>
    <name evidence="2" type="ORF">TRIUR3_08896</name>
</gene>
<name>M7ZL14_TRIUA</name>
<organism evidence="2">
    <name type="scientific">Triticum urartu</name>
    <name type="common">Red wild einkorn</name>
    <name type="synonym">Crithodium urartu</name>
    <dbReference type="NCBI Taxonomy" id="4572"/>
    <lineage>
        <taxon>Eukaryota</taxon>
        <taxon>Viridiplantae</taxon>
        <taxon>Streptophyta</taxon>
        <taxon>Embryophyta</taxon>
        <taxon>Tracheophyta</taxon>
        <taxon>Spermatophyta</taxon>
        <taxon>Magnoliopsida</taxon>
        <taxon>Liliopsida</taxon>
        <taxon>Poales</taxon>
        <taxon>Poaceae</taxon>
        <taxon>BOP clade</taxon>
        <taxon>Pooideae</taxon>
        <taxon>Triticodae</taxon>
        <taxon>Triticeae</taxon>
        <taxon>Triticinae</taxon>
        <taxon>Triticum</taxon>
    </lineage>
</organism>
<reference evidence="2" key="1">
    <citation type="journal article" date="2013" name="Nature">
        <title>Draft genome of the wheat A-genome progenitor Triticum urartu.</title>
        <authorList>
            <person name="Ling H.Q."/>
            <person name="Zhao S."/>
            <person name="Liu D."/>
            <person name="Wang J."/>
            <person name="Sun H."/>
            <person name="Zhang C."/>
            <person name="Fan H."/>
            <person name="Li D."/>
            <person name="Dong L."/>
            <person name="Tao Y."/>
            <person name="Gao C."/>
            <person name="Wu H."/>
            <person name="Li Y."/>
            <person name="Cui Y."/>
            <person name="Guo X."/>
            <person name="Zheng S."/>
            <person name="Wang B."/>
            <person name="Yu K."/>
            <person name="Liang Q."/>
            <person name="Yang W."/>
            <person name="Lou X."/>
            <person name="Chen J."/>
            <person name="Feng M."/>
            <person name="Jian J."/>
            <person name="Zhang X."/>
            <person name="Luo G."/>
            <person name="Jiang Y."/>
            <person name="Liu J."/>
            <person name="Wang Z."/>
            <person name="Sha Y."/>
            <person name="Zhang B."/>
            <person name="Wu H."/>
            <person name="Tang D."/>
            <person name="Shen Q."/>
            <person name="Xue P."/>
            <person name="Zou S."/>
            <person name="Wang X."/>
            <person name="Liu X."/>
            <person name="Wang F."/>
            <person name="Yang Y."/>
            <person name="An X."/>
            <person name="Dong Z."/>
            <person name="Zhang K."/>
            <person name="Zhang X."/>
            <person name="Luo M.C."/>
            <person name="Dvorak J."/>
            <person name="Tong Y."/>
            <person name="Wang J."/>
            <person name="Yang H."/>
            <person name="Li Z."/>
            <person name="Wang D."/>
            <person name="Zhang A."/>
            <person name="Wang J."/>
        </authorList>
    </citation>
    <scope>NUCLEOTIDE SEQUENCE</scope>
</reference>
<accession>M7ZL14</accession>
<dbReference type="EMBL" id="KD250047">
    <property type="protein sequence ID" value="EMS48779.1"/>
    <property type="molecule type" value="Genomic_DNA"/>
</dbReference>
<evidence type="ECO:0000256" key="1">
    <source>
        <dbReference type="SAM" id="MobiDB-lite"/>
    </source>
</evidence>
<dbReference type="AlphaFoldDB" id="M7ZL14"/>